<reference evidence="1 2" key="3">
    <citation type="submission" date="2019-11" db="EMBL/GenBank/DDBJ databases">
        <title>A de novo genome assembly of a pear dwarfing rootstock.</title>
        <authorList>
            <person name="Wang F."/>
            <person name="Wang J."/>
            <person name="Li S."/>
            <person name="Zhang Y."/>
            <person name="Fang M."/>
            <person name="Ma L."/>
            <person name="Zhao Y."/>
            <person name="Jiang S."/>
        </authorList>
    </citation>
    <scope>NUCLEOTIDE SEQUENCE [LARGE SCALE GENOMIC DNA]</scope>
    <source>
        <strain evidence="1">S2</strain>
        <tissue evidence="1">Leaf</tissue>
    </source>
</reference>
<evidence type="ECO:0000313" key="1">
    <source>
        <dbReference type="EMBL" id="KAB2609504.1"/>
    </source>
</evidence>
<accession>A0A5N5GFL4</accession>
<dbReference type="Proteomes" id="UP000327157">
    <property type="component" value="Chromosome 14"/>
</dbReference>
<dbReference type="EMBL" id="SMOL01000553">
    <property type="protein sequence ID" value="KAB2609504.1"/>
    <property type="molecule type" value="Genomic_DNA"/>
</dbReference>
<keyword evidence="2" id="KW-1185">Reference proteome</keyword>
<dbReference type="AlphaFoldDB" id="A0A5N5GFL4"/>
<dbReference type="OrthoDB" id="1164377at2759"/>
<protein>
    <submittedName>
        <fullName evidence="1">Uncharacterized protein</fullName>
    </submittedName>
</protein>
<reference evidence="2" key="2">
    <citation type="submission" date="2019-10" db="EMBL/GenBank/DDBJ databases">
        <title>A de novo genome assembly of a pear dwarfing rootstock.</title>
        <authorList>
            <person name="Wang F."/>
            <person name="Wang J."/>
            <person name="Li S."/>
            <person name="Zhang Y."/>
            <person name="Fang M."/>
            <person name="Ma L."/>
            <person name="Zhao Y."/>
            <person name="Jiang S."/>
        </authorList>
    </citation>
    <scope>NUCLEOTIDE SEQUENCE [LARGE SCALE GENOMIC DNA]</scope>
</reference>
<evidence type="ECO:0000313" key="2">
    <source>
        <dbReference type="Proteomes" id="UP000327157"/>
    </source>
</evidence>
<name>A0A5N5GFL4_9ROSA</name>
<comment type="caution">
    <text evidence="1">The sequence shown here is derived from an EMBL/GenBank/DDBJ whole genome shotgun (WGS) entry which is preliminary data.</text>
</comment>
<organism evidence="1 2">
    <name type="scientific">Pyrus ussuriensis x Pyrus communis</name>
    <dbReference type="NCBI Taxonomy" id="2448454"/>
    <lineage>
        <taxon>Eukaryota</taxon>
        <taxon>Viridiplantae</taxon>
        <taxon>Streptophyta</taxon>
        <taxon>Embryophyta</taxon>
        <taxon>Tracheophyta</taxon>
        <taxon>Spermatophyta</taxon>
        <taxon>Magnoliopsida</taxon>
        <taxon>eudicotyledons</taxon>
        <taxon>Gunneridae</taxon>
        <taxon>Pentapetalae</taxon>
        <taxon>rosids</taxon>
        <taxon>fabids</taxon>
        <taxon>Rosales</taxon>
        <taxon>Rosaceae</taxon>
        <taxon>Amygdaloideae</taxon>
        <taxon>Maleae</taxon>
        <taxon>Pyrus</taxon>
    </lineage>
</organism>
<gene>
    <name evidence="1" type="ORF">D8674_012672</name>
</gene>
<sequence>MLNLNKLDFTALEVFERNYLKSVQDVKLHLTVKSLGATIEAEENVSVGEADKATSMTFVRKHMMTHCKSSTLQSTIEAEENVSCMKQDTTSNTYTSKTLTM</sequence>
<reference evidence="1 2" key="1">
    <citation type="submission" date="2019-09" db="EMBL/GenBank/DDBJ databases">
        <authorList>
            <person name="Ou C."/>
        </authorList>
    </citation>
    <scope>NUCLEOTIDE SEQUENCE [LARGE SCALE GENOMIC DNA]</scope>
    <source>
        <strain evidence="1">S2</strain>
        <tissue evidence="1">Leaf</tissue>
    </source>
</reference>
<proteinExistence type="predicted"/>